<evidence type="ECO:0000313" key="2">
    <source>
        <dbReference type="Proteomes" id="UP000244932"/>
    </source>
</evidence>
<protein>
    <submittedName>
        <fullName evidence="1">Uncharacterized protein</fullName>
    </submittedName>
</protein>
<dbReference type="EMBL" id="OMKW01000003">
    <property type="protein sequence ID" value="SPF29993.1"/>
    <property type="molecule type" value="Genomic_DNA"/>
</dbReference>
<reference evidence="1 2" key="1">
    <citation type="submission" date="2018-03" db="EMBL/GenBank/DDBJ databases">
        <authorList>
            <person name="Keele B.F."/>
        </authorList>
    </citation>
    <scope>NUCLEOTIDE SEQUENCE [LARGE SCALE GENOMIC DNA]</scope>
    <source>
        <strain evidence="1 2">CeCT 8812</strain>
    </source>
</reference>
<organism evidence="1 2">
    <name type="scientific">Pontivivens insulae</name>
    <dbReference type="NCBI Taxonomy" id="1639689"/>
    <lineage>
        <taxon>Bacteria</taxon>
        <taxon>Pseudomonadati</taxon>
        <taxon>Pseudomonadota</taxon>
        <taxon>Alphaproteobacteria</taxon>
        <taxon>Rhodobacterales</taxon>
        <taxon>Paracoccaceae</taxon>
        <taxon>Pontivivens</taxon>
    </lineage>
</organism>
<dbReference type="Proteomes" id="UP000244932">
    <property type="component" value="Unassembled WGS sequence"/>
</dbReference>
<accession>A0A2R8ACK2</accession>
<keyword evidence="2" id="KW-1185">Reference proteome</keyword>
<dbReference type="AlphaFoldDB" id="A0A2R8ACK2"/>
<sequence length="249" mass="28013">MAKRLPFRDPRTVARDIPGVLDILFPRLTGGLVAALNRTVFTFDGISAVSNEKLAASELHKAMLFELSVARAERILQGEPAPNWEEVLAVAVKRQRRHFDAKVPDKLEQVDLDLSEHAASNLVQMLRRTQDQQTGSDLLISPLIAGLGWISSGFGDFALGHILIEVKHTDRNFTARDFRQVLMYWLLKYSASIERSEDVWTACLLLNPRRNSGLLFNFDEVLHSASASSNRVELLELLRSIVGEEPTRR</sequence>
<evidence type="ECO:0000313" key="1">
    <source>
        <dbReference type="EMBL" id="SPF29993.1"/>
    </source>
</evidence>
<dbReference type="RefSeq" id="WP_162844901.1">
    <property type="nucleotide sequence ID" value="NZ_OMKW01000003.1"/>
</dbReference>
<proteinExistence type="predicted"/>
<gene>
    <name evidence="1" type="ORF">POI8812_02320</name>
</gene>
<name>A0A2R8ACK2_9RHOB</name>